<protein>
    <submittedName>
        <fullName evidence="4">Transcriptional regulator</fullName>
    </submittedName>
</protein>
<organism evidence="4 5">
    <name type="scientific">Vibrio tubiashii</name>
    <dbReference type="NCBI Taxonomy" id="29498"/>
    <lineage>
        <taxon>Bacteria</taxon>
        <taxon>Pseudomonadati</taxon>
        <taxon>Pseudomonadota</taxon>
        <taxon>Gammaproteobacteria</taxon>
        <taxon>Vibrionales</taxon>
        <taxon>Vibrionaceae</taxon>
        <taxon>Vibrio</taxon>
        <taxon>Vibrio oreintalis group</taxon>
    </lineage>
</organism>
<evidence type="ECO:0000259" key="3">
    <source>
        <dbReference type="PROSITE" id="PS51755"/>
    </source>
</evidence>
<dbReference type="InterPro" id="IPR036388">
    <property type="entry name" value="WH-like_DNA-bd_sf"/>
</dbReference>
<accession>A0AAE5LHX9</accession>
<dbReference type="GO" id="GO:0003677">
    <property type="term" value="F:DNA binding"/>
    <property type="evidence" value="ECO:0007669"/>
    <property type="project" value="UniProtKB-UniRule"/>
</dbReference>
<dbReference type="AlphaFoldDB" id="A0AAE5LHX9"/>
<dbReference type="RefSeq" id="WP_171321738.1">
    <property type="nucleotide sequence ID" value="NZ_JAKETU010000003.1"/>
</dbReference>
<feature type="DNA-binding region" description="OmpR/PhoB-type" evidence="2">
    <location>
        <begin position="4"/>
        <end position="102"/>
    </location>
</feature>
<dbReference type="CDD" id="cd00383">
    <property type="entry name" value="trans_reg_C"/>
    <property type="match status" value="1"/>
</dbReference>
<dbReference type="EMBL" id="VTXO01000003">
    <property type="protein sequence ID" value="NOI80953.1"/>
    <property type="molecule type" value="Genomic_DNA"/>
</dbReference>
<dbReference type="InterPro" id="IPR016032">
    <property type="entry name" value="Sig_transdc_resp-reg_C-effctor"/>
</dbReference>
<dbReference type="Gene3D" id="1.10.10.10">
    <property type="entry name" value="Winged helix-like DNA-binding domain superfamily/Winged helix DNA-binding domain"/>
    <property type="match status" value="1"/>
</dbReference>
<dbReference type="SMART" id="SM00862">
    <property type="entry name" value="Trans_reg_C"/>
    <property type="match status" value="1"/>
</dbReference>
<sequence length="267" mass="29511">MSTSGQGIWGFTPLDKVQLTHARTQHTKKLNGPECRLLTVLLANQGKVVSKQELMANVWPNRVVSEGSLTQSIAQLRLAFGDSGKEQKYIKTVPHQGYLLFANVVELVERPHASTSGTAYLGAAKPHPDVGQRETTLPQRLGGVKGLLVMVLMLVTGIQTADVVHRYTFAWGVAKPTWQHADHLDTTYFYQDEPASRQLYHYLSDPTAGLQNGPIHQLLIAATRHHYSVSCVYGDVNQAKNLTFVLGERFDVIATHVDRACRSARSS</sequence>
<feature type="domain" description="OmpR/PhoB-type" evidence="3">
    <location>
        <begin position="4"/>
        <end position="102"/>
    </location>
</feature>
<dbReference type="Proteomes" id="UP000572722">
    <property type="component" value="Unassembled WGS sequence"/>
</dbReference>
<dbReference type="InterPro" id="IPR001867">
    <property type="entry name" value="OmpR/PhoB-type_DNA-bd"/>
</dbReference>
<evidence type="ECO:0000313" key="5">
    <source>
        <dbReference type="Proteomes" id="UP000572722"/>
    </source>
</evidence>
<keyword evidence="1 2" id="KW-0238">DNA-binding</keyword>
<gene>
    <name evidence="4" type="ORF">F0237_09785</name>
</gene>
<reference evidence="4 5" key="1">
    <citation type="submission" date="2019-08" db="EMBL/GenBank/DDBJ databases">
        <title>Draft genome sequencing and comparative genomics of hatchery-associated Vibrios.</title>
        <authorList>
            <person name="Kehlet-Delgado H."/>
            <person name="Mueller R.S."/>
        </authorList>
    </citation>
    <scope>NUCLEOTIDE SEQUENCE [LARGE SCALE GENOMIC DNA]</scope>
    <source>
        <strain evidence="4 5">01-65-5-1</strain>
    </source>
</reference>
<evidence type="ECO:0000313" key="4">
    <source>
        <dbReference type="EMBL" id="NOI80953.1"/>
    </source>
</evidence>
<dbReference type="GO" id="GO:0006355">
    <property type="term" value="P:regulation of DNA-templated transcription"/>
    <property type="evidence" value="ECO:0007669"/>
    <property type="project" value="InterPro"/>
</dbReference>
<dbReference type="SUPFAM" id="SSF46894">
    <property type="entry name" value="C-terminal effector domain of the bipartite response regulators"/>
    <property type="match status" value="1"/>
</dbReference>
<name>A0AAE5LHX9_9VIBR</name>
<evidence type="ECO:0000256" key="1">
    <source>
        <dbReference type="ARBA" id="ARBA00023125"/>
    </source>
</evidence>
<dbReference type="PROSITE" id="PS51755">
    <property type="entry name" value="OMPR_PHOB"/>
    <property type="match status" value="1"/>
</dbReference>
<evidence type="ECO:0000256" key="2">
    <source>
        <dbReference type="PROSITE-ProRule" id="PRU01091"/>
    </source>
</evidence>
<dbReference type="GO" id="GO:0000160">
    <property type="term" value="P:phosphorelay signal transduction system"/>
    <property type="evidence" value="ECO:0007669"/>
    <property type="project" value="InterPro"/>
</dbReference>
<comment type="caution">
    <text evidence="4">The sequence shown here is derived from an EMBL/GenBank/DDBJ whole genome shotgun (WGS) entry which is preliminary data.</text>
</comment>
<proteinExistence type="predicted"/>
<dbReference type="Pfam" id="PF00486">
    <property type="entry name" value="Trans_reg_C"/>
    <property type="match status" value="1"/>
</dbReference>